<evidence type="ECO:0000313" key="1">
    <source>
        <dbReference type="EMBL" id="SVA37174.1"/>
    </source>
</evidence>
<dbReference type="EMBL" id="UINC01008252">
    <property type="protein sequence ID" value="SVA37174.1"/>
    <property type="molecule type" value="Genomic_DNA"/>
</dbReference>
<dbReference type="InterPro" id="IPR008775">
    <property type="entry name" value="Phytyl_CoA_dOase-like"/>
</dbReference>
<reference evidence="1" key="1">
    <citation type="submission" date="2018-05" db="EMBL/GenBank/DDBJ databases">
        <authorList>
            <person name="Lanie J.A."/>
            <person name="Ng W.-L."/>
            <person name="Kazmierczak K.M."/>
            <person name="Andrzejewski T.M."/>
            <person name="Davidsen T.M."/>
            <person name="Wayne K.J."/>
            <person name="Tettelin H."/>
            <person name="Glass J.I."/>
            <person name="Rusch D."/>
            <person name="Podicherti R."/>
            <person name="Tsui H.-C.T."/>
            <person name="Winkler M.E."/>
        </authorList>
    </citation>
    <scope>NUCLEOTIDE SEQUENCE</scope>
</reference>
<dbReference type="PANTHER" id="PTHR20883">
    <property type="entry name" value="PHYTANOYL-COA DIOXYGENASE DOMAIN CONTAINING 1"/>
    <property type="match status" value="1"/>
</dbReference>
<dbReference type="AlphaFoldDB" id="A0A381VAL4"/>
<name>A0A381VAL4_9ZZZZ</name>
<dbReference type="Gene3D" id="2.60.120.620">
    <property type="entry name" value="q2cbj1_9rhob like domain"/>
    <property type="match status" value="1"/>
</dbReference>
<dbReference type="SUPFAM" id="SSF51197">
    <property type="entry name" value="Clavaminate synthase-like"/>
    <property type="match status" value="1"/>
</dbReference>
<organism evidence="1">
    <name type="scientific">marine metagenome</name>
    <dbReference type="NCBI Taxonomy" id="408172"/>
    <lineage>
        <taxon>unclassified sequences</taxon>
        <taxon>metagenomes</taxon>
        <taxon>ecological metagenomes</taxon>
    </lineage>
</organism>
<proteinExistence type="predicted"/>
<dbReference type="PANTHER" id="PTHR20883:SF49">
    <property type="entry name" value="PHYTANOYL-COA DIOXYGENASE"/>
    <property type="match status" value="1"/>
</dbReference>
<evidence type="ECO:0008006" key="2">
    <source>
        <dbReference type="Google" id="ProtNLM"/>
    </source>
</evidence>
<dbReference type="Pfam" id="PF05721">
    <property type="entry name" value="PhyH"/>
    <property type="match status" value="1"/>
</dbReference>
<gene>
    <name evidence="1" type="ORF">METZ01_LOCUS90028</name>
</gene>
<sequence>MNASELIDIDSHFELTDQQLDFYCTNEFIKLKNVLSPATLTHYKEEIWEKTLELNTNTLPMDERDTYSRAFIQVINLWRYSKKVTEFVMGKRLAAIATELMGVGGVRLYHDQALFKEQTGGFTPWHADQQYWPLATNKTTTAWIPLQAVTLEMAPLSFAAGSHTDKRFRDLAISDDSEQVIQTVMNKHDINCTPFDLGEISFHSGWMYHRAPANSSGQMRGIFTIIYMDKDMTLKAPENSNQSRDRNNYCPGIEVGAICNSRLNPLIYSQAI</sequence>
<accession>A0A381VAL4</accession>
<protein>
    <recommendedName>
        <fullName evidence="2">Phytanoyl-CoA dioxygenase</fullName>
    </recommendedName>
</protein>